<gene>
    <name evidence="1" type="ORF">X975_04601</name>
</gene>
<organism evidence="1 2">
    <name type="scientific">Stegodyphus mimosarum</name>
    <name type="common">African social velvet spider</name>
    <dbReference type="NCBI Taxonomy" id="407821"/>
    <lineage>
        <taxon>Eukaryota</taxon>
        <taxon>Metazoa</taxon>
        <taxon>Ecdysozoa</taxon>
        <taxon>Arthropoda</taxon>
        <taxon>Chelicerata</taxon>
        <taxon>Arachnida</taxon>
        <taxon>Araneae</taxon>
        <taxon>Araneomorphae</taxon>
        <taxon>Entelegynae</taxon>
        <taxon>Eresoidea</taxon>
        <taxon>Eresidae</taxon>
        <taxon>Stegodyphus</taxon>
    </lineage>
</organism>
<dbReference type="STRING" id="407821.A0A087U6T2"/>
<dbReference type="Pfam" id="PF01359">
    <property type="entry name" value="Transposase_1"/>
    <property type="match status" value="1"/>
</dbReference>
<keyword evidence="2" id="KW-1185">Reference proteome</keyword>
<reference evidence="1 2" key="1">
    <citation type="submission" date="2013-11" db="EMBL/GenBank/DDBJ databases">
        <title>Genome sequencing of Stegodyphus mimosarum.</title>
        <authorList>
            <person name="Bechsgaard J."/>
        </authorList>
    </citation>
    <scope>NUCLEOTIDE SEQUENCE [LARGE SCALE GENOMIC DNA]</scope>
</reference>
<proteinExistence type="predicted"/>
<name>A0A087U6T2_STEMI</name>
<dbReference type="Proteomes" id="UP000054359">
    <property type="component" value="Unassembled WGS sequence"/>
</dbReference>
<dbReference type="PANTHER" id="PTHR46060:SF1">
    <property type="entry name" value="MARINER MOS1 TRANSPOSASE-LIKE PROTEIN"/>
    <property type="match status" value="1"/>
</dbReference>
<dbReference type="InterPro" id="IPR052709">
    <property type="entry name" value="Transposase-MT_Hybrid"/>
</dbReference>
<dbReference type="InterPro" id="IPR001888">
    <property type="entry name" value="Transposase_1"/>
</dbReference>
<feature type="non-terminal residue" evidence="1">
    <location>
        <position position="94"/>
    </location>
</feature>
<dbReference type="GO" id="GO:0003676">
    <property type="term" value="F:nucleic acid binding"/>
    <property type="evidence" value="ECO:0007669"/>
    <property type="project" value="InterPro"/>
</dbReference>
<dbReference type="PANTHER" id="PTHR46060">
    <property type="entry name" value="MARINER MOS1 TRANSPOSASE-LIKE PROTEIN"/>
    <property type="match status" value="1"/>
</dbReference>
<sequence length="94" mass="11075">MPDEPVGNVAKCNFTNKKITLCIWWDCRGVIRKEYLEKDKTLGSKVYSEMLVHVDAAIKEKHRTEMWSKKVKFHHDNARPYASAFSGWTLYRLK</sequence>
<dbReference type="AlphaFoldDB" id="A0A087U6T2"/>
<evidence type="ECO:0000313" key="2">
    <source>
        <dbReference type="Proteomes" id="UP000054359"/>
    </source>
</evidence>
<protein>
    <submittedName>
        <fullName evidence="1">Mariner Mos1 transposase</fullName>
    </submittedName>
</protein>
<dbReference type="InterPro" id="IPR036397">
    <property type="entry name" value="RNaseH_sf"/>
</dbReference>
<dbReference type="OrthoDB" id="6128144at2759"/>
<evidence type="ECO:0000313" key="1">
    <source>
        <dbReference type="EMBL" id="KFM73071.1"/>
    </source>
</evidence>
<accession>A0A087U6T2</accession>
<dbReference type="EMBL" id="KK118481">
    <property type="protein sequence ID" value="KFM73071.1"/>
    <property type="molecule type" value="Genomic_DNA"/>
</dbReference>
<dbReference type="Gene3D" id="3.30.420.10">
    <property type="entry name" value="Ribonuclease H-like superfamily/Ribonuclease H"/>
    <property type="match status" value="1"/>
</dbReference>